<name>A0A9P0JZJ3_ACAOB</name>
<dbReference type="OrthoDB" id="8117402at2759"/>
<keyword evidence="1" id="KW-0479">Metal-binding</keyword>
<gene>
    <name evidence="3" type="ORF">ACAOBT_LOCUS5619</name>
</gene>
<evidence type="ECO:0000259" key="2">
    <source>
        <dbReference type="PROSITE" id="PS50157"/>
    </source>
</evidence>
<accession>A0A9P0JZJ3</accession>
<keyword evidence="4" id="KW-1185">Reference proteome</keyword>
<comment type="caution">
    <text evidence="3">The sequence shown here is derived from an EMBL/GenBank/DDBJ whole genome shotgun (WGS) entry which is preliminary data.</text>
</comment>
<organism evidence="3 4">
    <name type="scientific">Acanthoscelides obtectus</name>
    <name type="common">Bean weevil</name>
    <name type="synonym">Bruchus obtectus</name>
    <dbReference type="NCBI Taxonomy" id="200917"/>
    <lineage>
        <taxon>Eukaryota</taxon>
        <taxon>Metazoa</taxon>
        <taxon>Ecdysozoa</taxon>
        <taxon>Arthropoda</taxon>
        <taxon>Hexapoda</taxon>
        <taxon>Insecta</taxon>
        <taxon>Pterygota</taxon>
        <taxon>Neoptera</taxon>
        <taxon>Endopterygota</taxon>
        <taxon>Coleoptera</taxon>
        <taxon>Polyphaga</taxon>
        <taxon>Cucujiformia</taxon>
        <taxon>Chrysomeloidea</taxon>
        <taxon>Chrysomelidae</taxon>
        <taxon>Bruchinae</taxon>
        <taxon>Bruchini</taxon>
        <taxon>Acanthoscelides</taxon>
    </lineage>
</organism>
<dbReference type="PROSITE" id="PS50157">
    <property type="entry name" value="ZINC_FINGER_C2H2_2"/>
    <property type="match status" value="1"/>
</dbReference>
<dbReference type="Proteomes" id="UP001152888">
    <property type="component" value="Unassembled WGS sequence"/>
</dbReference>
<dbReference type="Gene3D" id="3.30.160.60">
    <property type="entry name" value="Classic Zinc Finger"/>
    <property type="match status" value="1"/>
</dbReference>
<keyword evidence="1" id="KW-0862">Zinc</keyword>
<sequence>MKVIYIALSTIRIVSSECHPNPPSIWLNYDINGREPEYDCQTCQKRYMTKTGLNMHIKLKCGGKEKTFFCHICSAAYFYKKDLKNHLWRHHGIPKKQDHIDGAKQL</sequence>
<dbReference type="EMBL" id="CAKOFQ010006713">
    <property type="protein sequence ID" value="CAH1964147.1"/>
    <property type="molecule type" value="Genomic_DNA"/>
</dbReference>
<evidence type="ECO:0000313" key="3">
    <source>
        <dbReference type="EMBL" id="CAH1964147.1"/>
    </source>
</evidence>
<feature type="domain" description="C2H2-type" evidence="2">
    <location>
        <begin position="38"/>
        <end position="65"/>
    </location>
</feature>
<evidence type="ECO:0000256" key="1">
    <source>
        <dbReference type="PROSITE-ProRule" id="PRU00042"/>
    </source>
</evidence>
<dbReference type="PROSITE" id="PS00028">
    <property type="entry name" value="ZINC_FINGER_C2H2_1"/>
    <property type="match status" value="1"/>
</dbReference>
<evidence type="ECO:0000313" key="4">
    <source>
        <dbReference type="Proteomes" id="UP001152888"/>
    </source>
</evidence>
<keyword evidence="1" id="KW-0863">Zinc-finger</keyword>
<dbReference type="GO" id="GO:0008270">
    <property type="term" value="F:zinc ion binding"/>
    <property type="evidence" value="ECO:0007669"/>
    <property type="project" value="UniProtKB-KW"/>
</dbReference>
<dbReference type="AlphaFoldDB" id="A0A9P0JZJ3"/>
<proteinExistence type="predicted"/>
<dbReference type="InterPro" id="IPR013087">
    <property type="entry name" value="Znf_C2H2_type"/>
</dbReference>
<dbReference type="InterPro" id="IPR036236">
    <property type="entry name" value="Znf_C2H2_sf"/>
</dbReference>
<dbReference type="SUPFAM" id="SSF57667">
    <property type="entry name" value="beta-beta-alpha zinc fingers"/>
    <property type="match status" value="1"/>
</dbReference>
<protein>
    <recommendedName>
        <fullName evidence="2">C2H2-type domain-containing protein</fullName>
    </recommendedName>
</protein>
<reference evidence="3" key="1">
    <citation type="submission" date="2022-03" db="EMBL/GenBank/DDBJ databases">
        <authorList>
            <person name="Sayadi A."/>
        </authorList>
    </citation>
    <scope>NUCLEOTIDE SEQUENCE</scope>
</reference>